<sequence length="1024" mass="116915">MTFVPTRPQGLAGSSSPAATVTSPAATGTMTAPDESLPQEVRSLNRSLLGPKSNIKIGTWNVRTMYEISKTAQVSKEMLNYDIDVLGISECRWTGSGRKTTSEGLTILYSGREEQHASGVALILNKRATKSLIEWEPVSDRLIKARFDSRYCKLTVIQCYAPTNEAEDDVKDDWYEQLQRAVSETPQHDMTLVMGDLNAKVGSDNEGRESAMGRHGCGSINDNGERLVDFCLSNRLVIGGTIFPHKNIHKLTWNSPDGYTINQIDHVMINKKWQRSLLDVRVYRGADVGSDHHLVISKIRLKLRATPPTKKRRKVFDTYKLHTPEIRHEFALELRNRFQALENLEDEGEQDIVETTWNTITKVYSETAEKILGYRKRKDKEWITPETWRKIEERKIAKGKMLNTKSQRAKDTYRNKDKEVKRSARRDKRAYVEELACEAERAATRGELSAVYRITKTLCNKNSACSAPVKDKQGRLLTNEQEQAERWAQHFEEVLNRPEPDEPADPAPSEDITINTDPPSLEEVETAIKAMKNRKAPGIDAIQAELLKADCATAALLLTDLFAKIWEHEVIPQDWSKGLIFKIPKKGDLSNCNNWRGITLLSIPSKVFCRILLKRIDSAIDSKLREEQAGFRKGRGCSDQIFALRNIIEQCVEWNSPLLINFIDFQKAFDSVHRESLWKILRAYGIPPKIVSLIGKFYEHFECSVITENSLSKPFCVKSGVRQGCILSPILFLITIDWVMRETTSDRPRGIKWSPNMYLEDLDFADDLAALSSVRTSLQEKTDRLSDRGKQTGLYINKKKTQVMYINTPANPPISIDGEALEGVGTFTYLGSVMSATDGTQKDIKTRIDKARGSFSCLQNIWKSKQYSLTTKVRLYNSNVKSVLLYGSESWRMTKTDMRKINSFHNSCLRKICNIFWPSKISNAELYRKTGCRKLTTEITSRRLKWLGHVLRMTEDRIPKAALNWRPTGKRKRGRPKTTWRRTVSDDLAAMGLSWRTAERLAQDRSRWREEVIALCLRRDEEDK</sequence>
<dbReference type="CDD" id="cd09076">
    <property type="entry name" value="L1-EN"/>
    <property type="match status" value="1"/>
</dbReference>
<feature type="region of interest" description="Disordered" evidence="1">
    <location>
        <begin position="404"/>
        <end position="425"/>
    </location>
</feature>
<dbReference type="AlphaFoldDB" id="A0A8S4MNS3"/>
<feature type="domain" description="Reverse transcriptase" evidence="2">
    <location>
        <begin position="564"/>
        <end position="834"/>
    </location>
</feature>
<comment type="caution">
    <text evidence="3">The sequence shown here is derived from an EMBL/GenBank/DDBJ whole genome shotgun (WGS) entry which is preliminary data.</text>
</comment>
<dbReference type="OrthoDB" id="6242193at2759"/>
<dbReference type="GO" id="GO:0003824">
    <property type="term" value="F:catalytic activity"/>
    <property type="evidence" value="ECO:0007669"/>
    <property type="project" value="InterPro"/>
</dbReference>
<evidence type="ECO:0000256" key="1">
    <source>
        <dbReference type="SAM" id="MobiDB-lite"/>
    </source>
</evidence>
<dbReference type="Proteomes" id="UP000838412">
    <property type="component" value="Unassembled WGS sequence"/>
</dbReference>
<evidence type="ECO:0000313" key="4">
    <source>
        <dbReference type="Proteomes" id="UP000838412"/>
    </source>
</evidence>
<dbReference type="Pfam" id="PF00078">
    <property type="entry name" value="RVT_1"/>
    <property type="match status" value="1"/>
</dbReference>
<dbReference type="PROSITE" id="PS50878">
    <property type="entry name" value="RT_POL"/>
    <property type="match status" value="1"/>
</dbReference>
<feature type="compositionally biased region" description="Basic and acidic residues" evidence="1">
    <location>
        <begin position="408"/>
        <end position="422"/>
    </location>
</feature>
<gene>
    <name evidence="3" type="primary">Hypp9548</name>
    <name evidence="3" type="ORF">BLAG_LOCUS26111</name>
</gene>
<dbReference type="SUPFAM" id="SSF56672">
    <property type="entry name" value="DNA/RNA polymerases"/>
    <property type="match status" value="1"/>
</dbReference>
<dbReference type="PANTHER" id="PTHR47027">
    <property type="entry name" value="REVERSE TRANSCRIPTASE DOMAIN-CONTAINING PROTEIN"/>
    <property type="match status" value="1"/>
</dbReference>
<accession>A0A8S4MNS3</accession>
<evidence type="ECO:0000259" key="2">
    <source>
        <dbReference type="PROSITE" id="PS50878"/>
    </source>
</evidence>
<dbReference type="Pfam" id="PF03372">
    <property type="entry name" value="Exo_endo_phos"/>
    <property type="match status" value="1"/>
</dbReference>
<dbReference type="Gene3D" id="3.60.10.10">
    <property type="entry name" value="Endonuclease/exonuclease/phosphatase"/>
    <property type="match status" value="1"/>
</dbReference>
<dbReference type="SUPFAM" id="SSF56219">
    <property type="entry name" value="DNase I-like"/>
    <property type="match status" value="1"/>
</dbReference>
<dbReference type="InterPro" id="IPR036691">
    <property type="entry name" value="Endo/exonu/phosph_ase_sf"/>
</dbReference>
<evidence type="ECO:0000313" key="3">
    <source>
        <dbReference type="EMBL" id="CAH1277294.1"/>
    </source>
</evidence>
<dbReference type="PANTHER" id="PTHR47027:SF25">
    <property type="entry name" value="REVERSE TRANSCRIPTASE DOMAIN-CONTAINING PROTEIN"/>
    <property type="match status" value="1"/>
</dbReference>
<dbReference type="InterPro" id="IPR045609">
    <property type="entry name" value="DUF6451"/>
</dbReference>
<organism evidence="3 4">
    <name type="scientific">Branchiostoma lanceolatum</name>
    <name type="common">Common lancelet</name>
    <name type="synonym">Amphioxus lanceolatum</name>
    <dbReference type="NCBI Taxonomy" id="7740"/>
    <lineage>
        <taxon>Eukaryota</taxon>
        <taxon>Metazoa</taxon>
        <taxon>Chordata</taxon>
        <taxon>Cephalochordata</taxon>
        <taxon>Leptocardii</taxon>
        <taxon>Amphioxiformes</taxon>
        <taxon>Branchiostomatidae</taxon>
        <taxon>Branchiostoma</taxon>
    </lineage>
</organism>
<dbReference type="CDD" id="cd01650">
    <property type="entry name" value="RT_nLTR_like"/>
    <property type="match status" value="1"/>
</dbReference>
<dbReference type="Pfam" id="PF20049">
    <property type="entry name" value="DUF6451"/>
    <property type="match status" value="1"/>
</dbReference>
<protein>
    <submittedName>
        <fullName evidence="3">Hypp9548 protein</fullName>
    </submittedName>
</protein>
<reference evidence="3" key="1">
    <citation type="submission" date="2022-01" db="EMBL/GenBank/DDBJ databases">
        <authorList>
            <person name="Braso-Vives M."/>
        </authorList>
    </citation>
    <scope>NUCLEOTIDE SEQUENCE</scope>
</reference>
<feature type="compositionally biased region" description="Low complexity" evidence="1">
    <location>
        <begin position="12"/>
        <end position="29"/>
    </location>
</feature>
<feature type="region of interest" description="Disordered" evidence="1">
    <location>
        <begin position="1"/>
        <end position="35"/>
    </location>
</feature>
<proteinExistence type="predicted"/>
<keyword evidence="4" id="KW-1185">Reference proteome</keyword>
<dbReference type="InterPro" id="IPR005135">
    <property type="entry name" value="Endo/exonuclease/phosphatase"/>
</dbReference>
<dbReference type="EMBL" id="CAKMNS010000244">
    <property type="protein sequence ID" value="CAH1277294.1"/>
    <property type="molecule type" value="Genomic_DNA"/>
</dbReference>
<dbReference type="InterPro" id="IPR000477">
    <property type="entry name" value="RT_dom"/>
</dbReference>
<feature type="region of interest" description="Disordered" evidence="1">
    <location>
        <begin position="497"/>
        <end position="518"/>
    </location>
</feature>
<dbReference type="InterPro" id="IPR043502">
    <property type="entry name" value="DNA/RNA_pol_sf"/>
</dbReference>
<name>A0A8S4MNS3_BRALA</name>